<dbReference type="Pfam" id="PF13715">
    <property type="entry name" value="CarbopepD_reg_2"/>
    <property type="match status" value="1"/>
</dbReference>
<evidence type="ECO:0000313" key="3">
    <source>
        <dbReference type="EMBL" id="MEB3344496.1"/>
    </source>
</evidence>
<name>A0ABU5ZRS9_9FLAO</name>
<organism evidence="3 4">
    <name type="scientific">Aquimarina gracilis</name>
    <dbReference type="NCBI Taxonomy" id="874422"/>
    <lineage>
        <taxon>Bacteria</taxon>
        <taxon>Pseudomonadati</taxon>
        <taxon>Bacteroidota</taxon>
        <taxon>Flavobacteriia</taxon>
        <taxon>Flavobacteriales</taxon>
        <taxon>Flavobacteriaceae</taxon>
        <taxon>Aquimarina</taxon>
    </lineage>
</organism>
<gene>
    <name evidence="3" type="ORF">U6A24_03435</name>
</gene>
<dbReference type="EMBL" id="JAYKLX010000002">
    <property type="protein sequence ID" value="MEB3344496.1"/>
    <property type="molecule type" value="Genomic_DNA"/>
</dbReference>
<accession>A0ABU5ZRS9</accession>
<evidence type="ECO:0000256" key="1">
    <source>
        <dbReference type="SAM" id="MobiDB-lite"/>
    </source>
</evidence>
<dbReference type="SUPFAM" id="SSF49464">
    <property type="entry name" value="Carboxypeptidase regulatory domain-like"/>
    <property type="match status" value="1"/>
</dbReference>
<evidence type="ECO:0000256" key="2">
    <source>
        <dbReference type="SAM" id="SignalP"/>
    </source>
</evidence>
<sequence>MLENKSIIHLLFLFLFFVDSTAQSEYSTDQYFCKVVNAVSNTPVFYATVKLNGTNIGVIADDKGEFRLPLELFSSDSVIISSIGYRNKRQDINTLKKGQLNVIKLSPSVEALDEVIVVSKKGQPTKLNAKQIIKFALKNIPSNYPNEPFSYIGYYRDYQQPIDSIYAILSNQKKDIEYINLNEGIVEVFDAGFNTDQLSDDQNQTVVYSYHDNKNFWRDSMLSIPYDNYKNKYLKNVIIPPLGGNELNLLQLTNAIRNHDKSSFSFVEVLKKNFLRNHKFKLKGINFLDDVPIYEIGISAKVDRVGMFYYARGTIFISKKNYAIHKLNYSVYNSSEKELLYTVAIEYAPFKGKMYLNYITFNNRFQVNSNQYFKVQKATFDMKDVAFTVYFDKKLNIDFKNDYRNTIKVKYKKRRIKIQRVAIFSDHIKVFLDKSKLLSIKGFNTNTLLEDFELSIKGIKDVFGNQIGKMPKLFINQYREIFVQEVFPGKKIPLGKKPMDKSLPLSKSSKNSFEEGNKYWENTPLKQNKISN</sequence>
<keyword evidence="2" id="KW-0732">Signal</keyword>
<reference evidence="3 4" key="1">
    <citation type="journal article" date="2013" name="Int. J. Syst. Evol. Microbiol.">
        <title>Aquimarina gracilis sp. nov., isolated from the gut microflora of a mussel, Mytilus coruscus, and emended description of Aquimarina spongiae.</title>
        <authorList>
            <person name="Park S.C."/>
            <person name="Choe H.N."/>
            <person name="Baik K.S."/>
            <person name="Seong C.N."/>
        </authorList>
    </citation>
    <scope>NUCLEOTIDE SEQUENCE [LARGE SCALE GENOMIC DNA]</scope>
    <source>
        <strain evidence="3 4">PSC32</strain>
    </source>
</reference>
<dbReference type="RefSeq" id="WP_324178544.1">
    <property type="nucleotide sequence ID" value="NZ_BAABAW010000003.1"/>
</dbReference>
<feature type="chain" id="PRO_5045372673" evidence="2">
    <location>
        <begin position="25"/>
        <end position="532"/>
    </location>
</feature>
<feature type="compositionally biased region" description="Low complexity" evidence="1">
    <location>
        <begin position="501"/>
        <end position="511"/>
    </location>
</feature>
<keyword evidence="4" id="KW-1185">Reference proteome</keyword>
<comment type="caution">
    <text evidence="3">The sequence shown here is derived from an EMBL/GenBank/DDBJ whole genome shotgun (WGS) entry which is preliminary data.</text>
</comment>
<feature type="region of interest" description="Disordered" evidence="1">
    <location>
        <begin position="496"/>
        <end position="532"/>
    </location>
</feature>
<protein>
    <submittedName>
        <fullName evidence="3">Carboxypeptidase-like regulatory domain-containing protein</fullName>
    </submittedName>
</protein>
<dbReference type="Gene3D" id="2.50.20.10">
    <property type="entry name" value="Lipoprotein localisation LolA/LolB/LppX"/>
    <property type="match status" value="1"/>
</dbReference>
<dbReference type="InterPro" id="IPR008969">
    <property type="entry name" value="CarboxyPept-like_regulatory"/>
</dbReference>
<proteinExistence type="predicted"/>
<evidence type="ECO:0000313" key="4">
    <source>
        <dbReference type="Proteomes" id="UP001327027"/>
    </source>
</evidence>
<feature type="signal peptide" evidence="2">
    <location>
        <begin position="1"/>
        <end position="24"/>
    </location>
</feature>
<dbReference type="Proteomes" id="UP001327027">
    <property type="component" value="Unassembled WGS sequence"/>
</dbReference>